<dbReference type="Gene3D" id="2.30.30.910">
    <property type="match status" value="1"/>
</dbReference>
<reference evidence="8 9" key="1">
    <citation type="submission" date="2016-10" db="EMBL/GenBank/DDBJ databases">
        <authorList>
            <person name="de Groot N.N."/>
        </authorList>
    </citation>
    <scope>NUCLEOTIDE SEQUENCE [LARGE SCALE GENOMIC DNA]</scope>
    <source>
        <strain evidence="8 9">DSM 16957</strain>
    </source>
</reference>
<dbReference type="STRING" id="265719.SAMN04488509_10983"/>
<protein>
    <recommendedName>
        <fullName evidence="2 5">Basal-body rod modification protein FlgD</fullName>
    </recommendedName>
</protein>
<name>A0A1G6YBY1_9GAMM</name>
<evidence type="ECO:0000313" key="9">
    <source>
        <dbReference type="Proteomes" id="UP000199603"/>
    </source>
</evidence>
<dbReference type="Pfam" id="PF13861">
    <property type="entry name" value="FLgD_tudor"/>
    <property type="match status" value="1"/>
</dbReference>
<dbReference type="InterPro" id="IPR025963">
    <property type="entry name" value="FLgD_Tudor"/>
</dbReference>
<dbReference type="AlphaFoldDB" id="A0A1G6YBY1"/>
<dbReference type="Proteomes" id="UP000199603">
    <property type="component" value="Unassembled WGS sequence"/>
</dbReference>
<evidence type="ECO:0000256" key="3">
    <source>
        <dbReference type="ARBA" id="ARBA00022795"/>
    </source>
</evidence>
<dbReference type="Pfam" id="PF03963">
    <property type="entry name" value="FlgD"/>
    <property type="match status" value="1"/>
</dbReference>
<evidence type="ECO:0000313" key="8">
    <source>
        <dbReference type="EMBL" id="SDD87840.1"/>
    </source>
</evidence>
<dbReference type="EMBL" id="FNAG01000009">
    <property type="protein sequence ID" value="SDD87840.1"/>
    <property type="molecule type" value="Genomic_DNA"/>
</dbReference>
<evidence type="ECO:0000259" key="7">
    <source>
        <dbReference type="Pfam" id="PF13861"/>
    </source>
</evidence>
<keyword evidence="8" id="KW-0282">Flagellum</keyword>
<feature type="domain" description="FlgD Tudor-like" evidence="7">
    <location>
        <begin position="85"/>
        <end position="213"/>
    </location>
</feature>
<gene>
    <name evidence="8" type="ORF">SAMN04488509_10983</name>
</gene>
<dbReference type="Gene3D" id="2.60.40.4070">
    <property type="match status" value="1"/>
</dbReference>
<evidence type="ECO:0000259" key="6">
    <source>
        <dbReference type="Pfam" id="PF13860"/>
    </source>
</evidence>
<dbReference type="RefSeq" id="WP_091243813.1">
    <property type="nucleotide sequence ID" value="NZ_FNAG01000009.1"/>
</dbReference>
<comment type="similarity">
    <text evidence="1 5">Belongs to the FlgD family.</text>
</comment>
<sequence length="219" mass="23163">MSVNSADMYAQLGVRQQGSIGPQRRTEMGQEDFLRLMTEQLKNQDPLKPMEQGEFIGQMAQFSTVKGIEQMNTGLQNLGLMFGESQALQAASMVGRSAYIGTDIATLEGESGVQGAVTAPGPGPVTVEVRTPGGQLVRSFVVEARAGGAADFHWDGLNANGQPAANGEYRITAKQNATAAQVQVATRIDSVSYTSQGVVLNLVGVGPTTFDRITRIGQA</sequence>
<evidence type="ECO:0000256" key="2">
    <source>
        <dbReference type="ARBA" id="ARBA00016013"/>
    </source>
</evidence>
<keyword evidence="9" id="KW-1185">Reference proteome</keyword>
<organism evidence="8 9">
    <name type="scientific">Aquimonas voraii</name>
    <dbReference type="NCBI Taxonomy" id="265719"/>
    <lineage>
        <taxon>Bacteria</taxon>
        <taxon>Pseudomonadati</taxon>
        <taxon>Pseudomonadota</taxon>
        <taxon>Gammaproteobacteria</taxon>
        <taxon>Lysobacterales</taxon>
        <taxon>Lysobacteraceae</taxon>
        <taxon>Aquimonas</taxon>
    </lineage>
</organism>
<dbReference type="InterPro" id="IPR005648">
    <property type="entry name" value="FlgD"/>
</dbReference>
<evidence type="ECO:0000256" key="5">
    <source>
        <dbReference type="RuleBase" id="RU362076"/>
    </source>
</evidence>
<keyword evidence="8" id="KW-0969">Cilium</keyword>
<keyword evidence="8" id="KW-0966">Cell projection</keyword>
<comment type="function">
    <text evidence="4 5">Required for flagellar hook formation. May act as a scaffolding protein.</text>
</comment>
<evidence type="ECO:0000256" key="4">
    <source>
        <dbReference type="ARBA" id="ARBA00024746"/>
    </source>
</evidence>
<keyword evidence="3 5" id="KW-1005">Bacterial flagellum biogenesis</keyword>
<dbReference type="GO" id="GO:0044781">
    <property type="term" value="P:bacterial-type flagellum organization"/>
    <property type="evidence" value="ECO:0007669"/>
    <property type="project" value="UniProtKB-UniRule"/>
</dbReference>
<dbReference type="InterPro" id="IPR025965">
    <property type="entry name" value="FlgD/Vpr_Ig-like"/>
</dbReference>
<feature type="domain" description="FlgD/Vpr Ig-like" evidence="6">
    <location>
        <begin position="107"/>
        <end position="176"/>
    </location>
</feature>
<proteinExistence type="inferred from homology"/>
<accession>A0A1G6YBY1</accession>
<dbReference type="Pfam" id="PF13860">
    <property type="entry name" value="FlgD_ig"/>
    <property type="match status" value="1"/>
</dbReference>
<dbReference type="OrthoDB" id="9785233at2"/>
<evidence type="ECO:0000256" key="1">
    <source>
        <dbReference type="ARBA" id="ARBA00010577"/>
    </source>
</evidence>